<dbReference type="GO" id="GO:0000139">
    <property type="term" value="C:Golgi membrane"/>
    <property type="evidence" value="ECO:0007669"/>
    <property type="project" value="TreeGrafter"/>
</dbReference>
<evidence type="ECO:0000256" key="1">
    <source>
        <dbReference type="ARBA" id="ARBA00004141"/>
    </source>
</evidence>
<evidence type="ECO:0000256" key="4">
    <source>
        <dbReference type="ARBA" id="ARBA00022989"/>
    </source>
</evidence>
<dbReference type="InterPro" id="IPR007277">
    <property type="entry name" value="Svp26/Tex261"/>
</dbReference>
<comment type="similarity">
    <text evidence="2">Belongs to the SVP26 family.</text>
</comment>
<evidence type="ECO:0000313" key="9">
    <source>
        <dbReference type="Proteomes" id="UP000189513"/>
    </source>
</evidence>
<keyword evidence="4 6" id="KW-1133">Transmembrane helix</keyword>
<dbReference type="GO" id="GO:0030134">
    <property type="term" value="C:COPII-coated ER to Golgi transport vesicle"/>
    <property type="evidence" value="ECO:0007669"/>
    <property type="project" value="TreeGrafter"/>
</dbReference>
<proteinExistence type="inferred from homology"/>
<dbReference type="OMA" id="TMGTEPV"/>
<dbReference type="VEuPathDB" id="FungiDB:BON22_4490"/>
<dbReference type="GO" id="GO:0097020">
    <property type="term" value="F:COPII receptor activity"/>
    <property type="evidence" value="ECO:0007669"/>
    <property type="project" value="InterPro"/>
</dbReference>
<comment type="subcellular location">
    <subcellularLocation>
        <location evidence="1">Membrane</location>
        <topology evidence="1">Multi-pass membrane protein</topology>
    </subcellularLocation>
</comment>
<feature type="transmembrane region" description="Helical" evidence="6">
    <location>
        <begin position="49"/>
        <end position="79"/>
    </location>
</feature>
<dbReference type="OrthoDB" id="28257at2759"/>
<dbReference type="GO" id="GO:0006888">
    <property type="term" value="P:endoplasmic reticulum to Golgi vesicle-mediated transport"/>
    <property type="evidence" value="ECO:0007669"/>
    <property type="project" value="InterPro"/>
</dbReference>
<accession>A0A061AVJ2</accession>
<organism evidence="7">
    <name type="scientific">Cyberlindnera fabianii</name>
    <name type="common">Yeast</name>
    <name type="synonym">Hansenula fabianii</name>
    <dbReference type="NCBI Taxonomy" id="36022"/>
    <lineage>
        <taxon>Eukaryota</taxon>
        <taxon>Fungi</taxon>
        <taxon>Dikarya</taxon>
        <taxon>Ascomycota</taxon>
        <taxon>Saccharomycotina</taxon>
        <taxon>Saccharomycetes</taxon>
        <taxon>Phaffomycetales</taxon>
        <taxon>Phaffomycetaceae</taxon>
        <taxon>Cyberlindnera</taxon>
    </lineage>
</organism>
<dbReference type="PANTHER" id="PTHR13144">
    <property type="entry name" value="TEX261 PROTEIN"/>
    <property type="match status" value="1"/>
</dbReference>
<dbReference type="GO" id="GO:0005789">
    <property type="term" value="C:endoplasmic reticulum membrane"/>
    <property type="evidence" value="ECO:0007669"/>
    <property type="project" value="TreeGrafter"/>
</dbReference>
<evidence type="ECO:0000256" key="2">
    <source>
        <dbReference type="ARBA" id="ARBA00008096"/>
    </source>
</evidence>
<evidence type="ECO:0000313" key="7">
    <source>
        <dbReference type="EMBL" id="CDR39391.1"/>
    </source>
</evidence>
<dbReference type="PANTHER" id="PTHR13144:SF0">
    <property type="entry name" value="PROTEIN TEX261"/>
    <property type="match status" value="1"/>
</dbReference>
<keyword evidence="3 6" id="KW-0812">Transmembrane</keyword>
<keyword evidence="9" id="KW-1185">Reference proteome</keyword>
<evidence type="ECO:0000313" key="8">
    <source>
        <dbReference type="EMBL" id="ONH65638.1"/>
    </source>
</evidence>
<reference evidence="7" key="1">
    <citation type="journal article" date="2014" name="Genome Announc.">
        <title>Genome sequence of the yeast Cyberlindnera fabianii (Hansenula fabianii).</title>
        <authorList>
            <person name="Freel K.C."/>
            <person name="Sarilar V."/>
            <person name="Neuveglise C."/>
            <person name="Devillers H."/>
            <person name="Friedrich A."/>
            <person name="Schacherer J."/>
        </authorList>
    </citation>
    <scope>NUCLEOTIDE SEQUENCE</scope>
    <source>
        <strain evidence="7">YJS4271</strain>
    </source>
</reference>
<feature type="transmembrane region" description="Helical" evidence="6">
    <location>
        <begin position="132"/>
        <end position="155"/>
    </location>
</feature>
<reference evidence="9" key="2">
    <citation type="journal article" date="2017" name="Genome Announc.">
        <title>Genome sequences of Cyberlindnera fabianii 65, Pichia kudriavzevii 129, and Saccharomyces cerevisiae 131 isolated from fermented masau fruits in Zimbabwe.</title>
        <authorList>
            <person name="van Rijswijck I.M.H."/>
            <person name="Derks M.F.L."/>
            <person name="Abee T."/>
            <person name="de Ridder D."/>
            <person name="Smid E.J."/>
        </authorList>
    </citation>
    <scope>NUCLEOTIDE SEQUENCE [LARGE SCALE GENOMIC DNA]</scope>
    <source>
        <strain evidence="9">65</strain>
    </source>
</reference>
<name>A0A061AVJ2_CYBFA</name>
<dbReference type="AlphaFoldDB" id="A0A061AVJ2"/>
<dbReference type="EMBL" id="LK052888">
    <property type="protein sequence ID" value="CDR39391.1"/>
    <property type="molecule type" value="Genomic_DNA"/>
</dbReference>
<protein>
    <submittedName>
        <fullName evidence="7">CYFA0S03e02784g1_1</fullName>
    </submittedName>
    <submittedName>
        <fullName evidence="8">Protein SVP26</fullName>
    </submittedName>
</protein>
<evidence type="ECO:0000256" key="3">
    <source>
        <dbReference type="ARBA" id="ARBA00022692"/>
    </source>
</evidence>
<keyword evidence="5 6" id="KW-0472">Membrane</keyword>
<reference evidence="8" key="3">
    <citation type="submission" date="2017-01" db="EMBL/GenBank/DDBJ databases">
        <authorList>
            <person name="Mah S.A."/>
            <person name="Swanson W.J."/>
            <person name="Moy G.W."/>
            <person name="Vacquier V.D."/>
        </authorList>
    </citation>
    <scope>NUCLEOTIDE SEQUENCE [LARGE SCALE GENOMIC DNA]</scope>
    <source>
        <strain evidence="8">65</strain>
    </source>
</reference>
<feature type="transmembrane region" description="Helical" evidence="6">
    <location>
        <begin position="6"/>
        <end position="29"/>
    </location>
</feature>
<sequence length="220" mass="24893">MLLQLLSYVGIVLGFVFLTLAIASGLYYVSELVEEHTVPAKRFLTRAIYTIMVVYVLLFLVDGFPLWLTLFSLATYWVYLQNLKKFPFIDLSGPAFIASCVLVIVNHYLWFQYFSTPKPSYGRGSSYQPPKVATFPEVASFFGMLIWFIPFALFVSLSASENVLPHISNDLSVSGGYEDSNGKKKSQGLAKIVIGRLRDMLYKVSRTFGYELDPNYGRII</sequence>
<dbReference type="EMBL" id="MPUK01000010">
    <property type="protein sequence ID" value="ONH65638.1"/>
    <property type="molecule type" value="Genomic_DNA"/>
</dbReference>
<dbReference type="Pfam" id="PF04148">
    <property type="entry name" value="Erv26"/>
    <property type="match status" value="1"/>
</dbReference>
<evidence type="ECO:0000256" key="5">
    <source>
        <dbReference type="ARBA" id="ARBA00023136"/>
    </source>
</evidence>
<dbReference type="Proteomes" id="UP000189513">
    <property type="component" value="Unassembled WGS sequence"/>
</dbReference>
<feature type="transmembrane region" description="Helical" evidence="6">
    <location>
        <begin position="91"/>
        <end position="111"/>
    </location>
</feature>
<evidence type="ECO:0000256" key="6">
    <source>
        <dbReference type="SAM" id="Phobius"/>
    </source>
</evidence>
<gene>
    <name evidence="8" type="ORF">BON22_4490</name>
    <name evidence="7" type="ORF">CYFA0S_03e02784g</name>
</gene>